<accession>I3SK88</accession>
<protein>
    <submittedName>
        <fullName evidence="1">Uncharacterized protein</fullName>
    </submittedName>
</protein>
<evidence type="ECO:0000313" key="1">
    <source>
        <dbReference type="EMBL" id="AFK40680.1"/>
    </source>
</evidence>
<proteinExistence type="evidence at transcript level"/>
<reference evidence="1" key="1">
    <citation type="submission" date="2012-05" db="EMBL/GenBank/DDBJ databases">
        <authorList>
            <person name="Krishnakumar V."/>
            <person name="Cheung F."/>
            <person name="Xiao Y."/>
            <person name="Chan A."/>
            <person name="Moskal W.A."/>
            <person name="Town C.D."/>
        </authorList>
    </citation>
    <scope>NUCLEOTIDE SEQUENCE</scope>
</reference>
<dbReference type="EMBL" id="BT140885">
    <property type="protein sequence ID" value="AFK40680.1"/>
    <property type="molecule type" value="mRNA"/>
</dbReference>
<sequence>MEIRQWRKEKARRRTRDDDGKYKIFRIRFRGRREDGGCQWLGEAAQMTGYIIPIFEGRVKKRERRTAVR</sequence>
<name>I3SK88_LOTJA</name>
<organism evidence="1">
    <name type="scientific">Lotus japonicus</name>
    <name type="common">Lotus corniculatus var. japonicus</name>
    <dbReference type="NCBI Taxonomy" id="34305"/>
    <lineage>
        <taxon>Eukaryota</taxon>
        <taxon>Viridiplantae</taxon>
        <taxon>Streptophyta</taxon>
        <taxon>Embryophyta</taxon>
        <taxon>Tracheophyta</taxon>
        <taxon>Spermatophyta</taxon>
        <taxon>Magnoliopsida</taxon>
        <taxon>eudicotyledons</taxon>
        <taxon>Gunneridae</taxon>
        <taxon>Pentapetalae</taxon>
        <taxon>rosids</taxon>
        <taxon>fabids</taxon>
        <taxon>Fabales</taxon>
        <taxon>Fabaceae</taxon>
        <taxon>Papilionoideae</taxon>
        <taxon>50 kb inversion clade</taxon>
        <taxon>NPAAA clade</taxon>
        <taxon>Hologalegina</taxon>
        <taxon>robinioid clade</taxon>
        <taxon>Loteae</taxon>
        <taxon>Lotus</taxon>
    </lineage>
</organism>
<dbReference type="AlphaFoldDB" id="I3SK88"/>